<keyword evidence="5" id="KW-1185">Reference proteome</keyword>
<proteinExistence type="predicted"/>
<dbReference type="InterPro" id="IPR022029">
    <property type="entry name" value="YoaR-like_PG-bd"/>
</dbReference>
<gene>
    <name evidence="4" type="ORF">CLIT_10c02770</name>
</gene>
<dbReference type="InterPro" id="IPR011098">
    <property type="entry name" value="G5_dom"/>
</dbReference>
<dbReference type="InterPro" id="IPR007391">
    <property type="entry name" value="Vancomycin_resist_VanW"/>
</dbReference>
<evidence type="ECO:0000259" key="3">
    <source>
        <dbReference type="PROSITE" id="PS51109"/>
    </source>
</evidence>
<evidence type="ECO:0000256" key="1">
    <source>
        <dbReference type="ARBA" id="ARBA00022729"/>
    </source>
</evidence>
<evidence type="ECO:0000313" key="4">
    <source>
        <dbReference type="EMBL" id="KDR95550.1"/>
    </source>
</evidence>
<keyword evidence="1" id="KW-0732">Signal</keyword>
<accession>A0A069RHA4</accession>
<dbReference type="RefSeq" id="WP_038263881.1">
    <property type="nucleotide sequence ID" value="NZ_FSRH01000006.1"/>
</dbReference>
<dbReference type="STRING" id="1121324.CLIT_10c02770"/>
<dbReference type="PANTHER" id="PTHR35788">
    <property type="entry name" value="EXPORTED PROTEIN-RELATED"/>
    <property type="match status" value="1"/>
</dbReference>
<dbReference type="OrthoDB" id="9797191at2"/>
<evidence type="ECO:0000313" key="5">
    <source>
        <dbReference type="Proteomes" id="UP000027946"/>
    </source>
</evidence>
<dbReference type="Proteomes" id="UP000027946">
    <property type="component" value="Unassembled WGS sequence"/>
</dbReference>
<dbReference type="PROSITE" id="PS51109">
    <property type="entry name" value="G5"/>
    <property type="match status" value="1"/>
</dbReference>
<comment type="caution">
    <text evidence="4">The sequence shown here is derived from an EMBL/GenBank/DDBJ whole genome shotgun (WGS) entry which is preliminary data.</text>
</comment>
<reference evidence="4 5" key="1">
    <citation type="submission" date="2014-03" db="EMBL/GenBank/DDBJ databases">
        <title>Genome sequence of Clostridium litorale W6, DSM 5388.</title>
        <authorList>
            <person name="Poehlein A."/>
            <person name="Jagirdar A."/>
            <person name="Khonsari B."/>
            <person name="Chibani C.M."/>
            <person name="Gutierrez Gutierrez D.A."/>
            <person name="Davydova E."/>
            <person name="Alghaithi H.S."/>
            <person name="Nair K.P."/>
            <person name="Dhamotharan K."/>
            <person name="Chandran L."/>
            <person name="G W."/>
            <person name="Daniel R."/>
        </authorList>
    </citation>
    <scope>NUCLEOTIDE SEQUENCE [LARGE SCALE GENOMIC DNA]</scope>
    <source>
        <strain evidence="4 5">W6</strain>
    </source>
</reference>
<dbReference type="SMART" id="SM01208">
    <property type="entry name" value="G5"/>
    <property type="match status" value="1"/>
</dbReference>
<feature type="compositionally biased region" description="Polar residues" evidence="2">
    <location>
        <begin position="443"/>
        <end position="458"/>
    </location>
</feature>
<dbReference type="Pfam" id="PF07501">
    <property type="entry name" value="G5"/>
    <property type="match status" value="1"/>
</dbReference>
<dbReference type="eggNOG" id="COG2720">
    <property type="taxonomic scope" value="Bacteria"/>
</dbReference>
<dbReference type="Pfam" id="PF12229">
    <property type="entry name" value="PG_binding_4"/>
    <property type="match status" value="1"/>
</dbReference>
<protein>
    <submittedName>
        <fullName evidence="4">Putative peptidoglycan binding protein</fullName>
    </submittedName>
</protein>
<evidence type="ECO:0000256" key="2">
    <source>
        <dbReference type="SAM" id="MobiDB-lite"/>
    </source>
</evidence>
<organism evidence="4 5">
    <name type="scientific">Peptoclostridium litorale DSM 5388</name>
    <dbReference type="NCBI Taxonomy" id="1121324"/>
    <lineage>
        <taxon>Bacteria</taxon>
        <taxon>Bacillati</taxon>
        <taxon>Bacillota</taxon>
        <taxon>Clostridia</taxon>
        <taxon>Peptostreptococcales</taxon>
        <taxon>Peptoclostridiaceae</taxon>
        <taxon>Peptoclostridium</taxon>
    </lineage>
</organism>
<feature type="region of interest" description="Disordered" evidence="2">
    <location>
        <begin position="439"/>
        <end position="458"/>
    </location>
</feature>
<dbReference type="Pfam" id="PF04294">
    <property type="entry name" value="VanW"/>
    <property type="match status" value="1"/>
</dbReference>
<dbReference type="PANTHER" id="PTHR35788:SF1">
    <property type="entry name" value="EXPORTED PROTEIN"/>
    <property type="match status" value="1"/>
</dbReference>
<dbReference type="Gene3D" id="2.20.230.10">
    <property type="entry name" value="Resuscitation-promoting factor rpfb"/>
    <property type="match status" value="1"/>
</dbReference>
<sequence length="458" mass="50340">MTKKKIALISVLIVFLAAAGGLIFSYNVFSSSDIIAKGIYVRDSYIGELTKEEAKNMLAQKYSVKTIDMAYDGNTFEINPEDIGFESDIENTVEDAFGVGREGIADFIGTMALGEEKVLDMEPVYDESKLDSIIEDIAASIDKAPNDARVSMAGGGINIKPDTQGVRVERDVLRESIGDILEYKSVEANIEIPVETVNAKIRYEDVKGIRTLLGSYSTKYSASNLSRSENLKVASNSISGKILMPGQVFSMNETTGKRSVQNGYKMAKVIVKGKLEEGLGGGVCQVSSTLYNAVIRSGLEVVARRNHSIPSSYVGLGLDATVSYGSIDFKFKNNFKNPIYLQIKPQGGHISAQIYGYDEDKHNVSIETQIVGEIPRTVENKEDANLEEGKQIVEEQGRDGYKVKSYRVFMDSNGNVVDKQTLSNDYYPPMKKVVVSGTKKIQPEQSIQPEMIQSPQDM</sequence>
<dbReference type="AlphaFoldDB" id="A0A069RHA4"/>
<name>A0A069RHA4_PEPLI</name>
<feature type="domain" description="G5" evidence="3">
    <location>
        <begin position="359"/>
        <end position="440"/>
    </location>
</feature>
<dbReference type="EMBL" id="JJMM01000010">
    <property type="protein sequence ID" value="KDR95550.1"/>
    <property type="molecule type" value="Genomic_DNA"/>
</dbReference>
<dbReference type="InterPro" id="IPR052913">
    <property type="entry name" value="Glycopeptide_resist_protein"/>
</dbReference>